<dbReference type="InterPro" id="IPR001192">
    <property type="entry name" value="PI-PLC_fam"/>
</dbReference>
<dbReference type="Gene3D" id="2.60.40.150">
    <property type="entry name" value="C2 domain"/>
    <property type="match status" value="1"/>
</dbReference>
<organism evidence="2">
    <name type="scientific">Noccaea caerulescens</name>
    <name type="common">Alpine penny-cress</name>
    <name type="synonym">Thlaspi caerulescens</name>
    <dbReference type="NCBI Taxonomy" id="107243"/>
    <lineage>
        <taxon>Eukaryota</taxon>
        <taxon>Viridiplantae</taxon>
        <taxon>Streptophyta</taxon>
        <taxon>Embryophyta</taxon>
        <taxon>Tracheophyta</taxon>
        <taxon>Spermatophyta</taxon>
        <taxon>Magnoliopsida</taxon>
        <taxon>eudicotyledons</taxon>
        <taxon>Gunneridae</taxon>
        <taxon>Pentapetalae</taxon>
        <taxon>rosids</taxon>
        <taxon>malvids</taxon>
        <taxon>Brassicales</taxon>
        <taxon>Brassicaceae</taxon>
        <taxon>Coluteocarpeae</taxon>
        <taxon>Noccaea</taxon>
    </lineage>
</organism>
<dbReference type="SUPFAM" id="SSF49562">
    <property type="entry name" value="C2 domain (Calcium/lipid-binding domain, CaLB)"/>
    <property type="match status" value="1"/>
</dbReference>
<accession>A0A1J3CUU3</accession>
<dbReference type="CDD" id="cd00275">
    <property type="entry name" value="C2_PLC_like"/>
    <property type="match status" value="1"/>
</dbReference>
<evidence type="ECO:0000259" key="1">
    <source>
        <dbReference type="PROSITE" id="PS50004"/>
    </source>
</evidence>
<dbReference type="GO" id="GO:0051209">
    <property type="term" value="P:release of sequestered calcium ion into cytosol"/>
    <property type="evidence" value="ECO:0007669"/>
    <property type="project" value="TreeGrafter"/>
</dbReference>
<dbReference type="PANTHER" id="PTHR10336:SF204">
    <property type="entry name" value="PHOSPHOINOSITIDE PHOSPHOLIPASE C 4-RELATED"/>
    <property type="match status" value="1"/>
</dbReference>
<dbReference type="GO" id="GO:0048015">
    <property type="term" value="P:phosphatidylinositol-mediated signaling"/>
    <property type="evidence" value="ECO:0007669"/>
    <property type="project" value="TreeGrafter"/>
</dbReference>
<dbReference type="SMART" id="SM00239">
    <property type="entry name" value="C2"/>
    <property type="match status" value="1"/>
</dbReference>
<dbReference type="PANTHER" id="PTHR10336">
    <property type="entry name" value="PHOSPHOINOSITIDE-SPECIFIC PHOSPHOLIPASE C FAMILY PROTEIN"/>
    <property type="match status" value="1"/>
</dbReference>
<dbReference type="Pfam" id="PF00168">
    <property type="entry name" value="C2"/>
    <property type="match status" value="1"/>
</dbReference>
<dbReference type="PROSITE" id="PS50004">
    <property type="entry name" value="C2"/>
    <property type="match status" value="1"/>
</dbReference>
<gene>
    <name evidence="2" type="ORF">GA_TR383_c0_g1_i1_g.1074</name>
</gene>
<dbReference type="InterPro" id="IPR035892">
    <property type="entry name" value="C2_domain_sf"/>
</dbReference>
<proteinExistence type="predicted"/>
<dbReference type="EMBL" id="GEVI01020719">
    <property type="protein sequence ID" value="JAU11601.1"/>
    <property type="molecule type" value="Transcribed_RNA"/>
</dbReference>
<reference evidence="2" key="1">
    <citation type="submission" date="2016-07" db="EMBL/GenBank/DDBJ databases">
        <title>De novo transcriptome assembly of four accessions of the metal hyperaccumulator plant Noccaea caerulescens.</title>
        <authorList>
            <person name="Blande D."/>
            <person name="Halimaa P."/>
            <person name="Tervahauta A.I."/>
            <person name="Aarts M.G."/>
            <person name="Karenlampi S.O."/>
        </authorList>
    </citation>
    <scope>NUCLEOTIDE SEQUENCE</scope>
</reference>
<dbReference type="GO" id="GO:0004435">
    <property type="term" value="F:phosphatidylinositol-4,5-bisphosphate phospholipase C activity"/>
    <property type="evidence" value="ECO:0007669"/>
    <property type="project" value="TreeGrafter"/>
</dbReference>
<protein>
    <submittedName>
        <fullName evidence="2">Phosphoinositide phospholipase C 8</fullName>
    </submittedName>
</protein>
<dbReference type="InterPro" id="IPR000008">
    <property type="entry name" value="C2_dom"/>
</dbReference>
<evidence type="ECO:0000313" key="2">
    <source>
        <dbReference type="EMBL" id="JAU11601.1"/>
    </source>
</evidence>
<feature type="domain" description="C2" evidence="1">
    <location>
        <begin position="123"/>
        <end position="247"/>
    </location>
</feature>
<sequence>MRLTSDFDGNPANSPQNVIDVLEARFNFENRGVPMPLSFLVELLGVEEEESGGVKAIKRSVEEFNRWREGLPEPKCQVPTLREFGDYLFSPIFNFPKIVQELDSPSTSQVLDLLGTSQVVTLSLGAAGLTVNATLPKTLKVKIYMGSGWDIDFPMLDEGSPPDLFVKLRIQGLSIDESKVKKTKVQKNSWIPRWGEEFEFLLRSPDNASILFEVYDRDRFSRNDFAGKISLPVSELRMGIRAVPLYDKEGNQCVSARLLVRFMIV</sequence>
<name>A0A1J3CUU3_NOCCA</name>
<dbReference type="AlphaFoldDB" id="A0A1J3CUU3"/>
<dbReference type="GO" id="GO:0005886">
    <property type="term" value="C:plasma membrane"/>
    <property type="evidence" value="ECO:0007669"/>
    <property type="project" value="TreeGrafter"/>
</dbReference>